<keyword evidence="3" id="KW-0808">Transferase</keyword>
<dbReference type="Pfam" id="PF00155">
    <property type="entry name" value="Aminotran_1_2"/>
    <property type="match status" value="1"/>
</dbReference>
<accession>A0A6J6N7E8</accession>
<gene>
    <name evidence="5" type="ORF">UFOPK2370_00380</name>
</gene>
<comment type="cofactor">
    <cofactor evidence="1">
        <name>pyridoxal 5'-phosphate</name>
        <dbReference type="ChEBI" id="CHEBI:597326"/>
    </cofactor>
</comment>
<dbReference type="InterPro" id="IPR019880">
    <property type="entry name" value="OxyQ"/>
</dbReference>
<feature type="domain" description="Aminotransferase class I/classII large" evidence="4">
    <location>
        <begin position="28"/>
        <end position="363"/>
    </location>
</feature>
<dbReference type="InterPro" id="IPR004839">
    <property type="entry name" value="Aminotransferase_I/II_large"/>
</dbReference>
<dbReference type="InterPro" id="IPR015424">
    <property type="entry name" value="PyrdxlP-dep_Trfase"/>
</dbReference>
<dbReference type="GO" id="GO:0030170">
    <property type="term" value="F:pyridoxal phosphate binding"/>
    <property type="evidence" value="ECO:0007669"/>
    <property type="project" value="InterPro"/>
</dbReference>
<sequence>MFDRLPEYPWEQLKPYSAKAALHERGAVDLSVGSPVDPTPAIIQEALNASSNAPGYPSTGGSPEFKAAVVEWFARRRGVEGLTPAQVMPTIGSKELISWLPLMMGLGPGDVVVQPKVAYTAYVVGAAMCGAEIVSEDDPALWPSNAKLIWINSPGNPDGRVLSVEQMKAAVDRARELGALLASDECYAELGWDEWADQLIPSVLDPRVCGGSHDGVLAVYSLSKQSNLAGYRAAFAVGEASLIKALVNLRMHSGLNSPAPMQRVMAVALADYEHVAVARELYRERREVLLSAVRDYGFELSDSEAGLYLWATLGEDCWATVDRMAELGIVVVPGIFYGEFSTKHVRFSLTATDADIAEAAKRLRDAIGLRSL</sequence>
<evidence type="ECO:0000313" key="5">
    <source>
        <dbReference type="EMBL" id="CAB4682122.1"/>
    </source>
</evidence>
<dbReference type="Gene3D" id="3.40.640.10">
    <property type="entry name" value="Type I PLP-dependent aspartate aminotransferase-like (Major domain)"/>
    <property type="match status" value="1"/>
</dbReference>
<dbReference type="InterPro" id="IPR050881">
    <property type="entry name" value="LL-DAP_aminotransferase"/>
</dbReference>
<evidence type="ECO:0000256" key="3">
    <source>
        <dbReference type="ARBA" id="ARBA00022679"/>
    </source>
</evidence>
<keyword evidence="2" id="KW-0032">Aminotransferase</keyword>
<dbReference type="AlphaFoldDB" id="A0A6J6N7E8"/>
<dbReference type="GO" id="GO:0008483">
    <property type="term" value="F:transaminase activity"/>
    <property type="evidence" value="ECO:0007669"/>
    <property type="project" value="UniProtKB-KW"/>
</dbReference>
<dbReference type="InterPro" id="IPR015422">
    <property type="entry name" value="PyrdxlP-dep_Trfase_small"/>
</dbReference>
<dbReference type="NCBIfam" id="TIGR03539">
    <property type="entry name" value="DapC_actino"/>
    <property type="match status" value="1"/>
</dbReference>
<reference evidence="5" key="1">
    <citation type="submission" date="2020-05" db="EMBL/GenBank/DDBJ databases">
        <authorList>
            <person name="Chiriac C."/>
            <person name="Salcher M."/>
            <person name="Ghai R."/>
            <person name="Kavagutti S V."/>
        </authorList>
    </citation>
    <scope>NUCLEOTIDE SEQUENCE</scope>
</reference>
<dbReference type="SUPFAM" id="SSF53383">
    <property type="entry name" value="PLP-dependent transferases"/>
    <property type="match status" value="1"/>
</dbReference>
<dbReference type="PANTHER" id="PTHR42832:SF3">
    <property type="entry name" value="L-GLUTAMINE--4-(METHYLSULFANYL)-2-OXOBUTANOATE AMINOTRANSFERASE"/>
    <property type="match status" value="1"/>
</dbReference>
<dbReference type="CDD" id="cd00609">
    <property type="entry name" value="AAT_like"/>
    <property type="match status" value="1"/>
</dbReference>
<dbReference type="InterPro" id="IPR015421">
    <property type="entry name" value="PyrdxlP-dep_Trfase_major"/>
</dbReference>
<dbReference type="PANTHER" id="PTHR42832">
    <property type="entry name" value="AMINO ACID AMINOTRANSFERASE"/>
    <property type="match status" value="1"/>
</dbReference>
<evidence type="ECO:0000256" key="1">
    <source>
        <dbReference type="ARBA" id="ARBA00001933"/>
    </source>
</evidence>
<dbReference type="Gene3D" id="3.90.1150.10">
    <property type="entry name" value="Aspartate Aminotransferase, domain 1"/>
    <property type="match status" value="1"/>
</dbReference>
<dbReference type="EMBL" id="CAEZXK010000006">
    <property type="protein sequence ID" value="CAB4682122.1"/>
    <property type="molecule type" value="Genomic_DNA"/>
</dbReference>
<dbReference type="InterPro" id="IPR004838">
    <property type="entry name" value="NHTrfase_class1_PyrdxlP-BS"/>
</dbReference>
<evidence type="ECO:0000256" key="2">
    <source>
        <dbReference type="ARBA" id="ARBA00022576"/>
    </source>
</evidence>
<dbReference type="PROSITE" id="PS00105">
    <property type="entry name" value="AA_TRANSFER_CLASS_1"/>
    <property type="match status" value="1"/>
</dbReference>
<protein>
    <submittedName>
        <fullName evidence="5">Unannotated protein</fullName>
    </submittedName>
</protein>
<organism evidence="5">
    <name type="scientific">freshwater metagenome</name>
    <dbReference type="NCBI Taxonomy" id="449393"/>
    <lineage>
        <taxon>unclassified sequences</taxon>
        <taxon>metagenomes</taxon>
        <taxon>ecological metagenomes</taxon>
    </lineage>
</organism>
<name>A0A6J6N7E8_9ZZZZ</name>
<proteinExistence type="predicted"/>
<evidence type="ECO:0000259" key="4">
    <source>
        <dbReference type="Pfam" id="PF00155"/>
    </source>
</evidence>